<dbReference type="PANTHER" id="PTHR12239">
    <property type="entry name" value="PROTEIN CBG20215-RELATED"/>
    <property type="match status" value="1"/>
</dbReference>
<dbReference type="EMBL" id="CAJNNW010033485">
    <property type="protein sequence ID" value="CAE8719188.1"/>
    <property type="molecule type" value="Genomic_DNA"/>
</dbReference>
<feature type="region of interest" description="Disordered" evidence="1">
    <location>
        <begin position="2091"/>
        <end position="2350"/>
    </location>
</feature>
<feature type="compositionally biased region" description="Pro residues" evidence="1">
    <location>
        <begin position="2276"/>
        <end position="2289"/>
    </location>
</feature>
<feature type="region of interest" description="Disordered" evidence="1">
    <location>
        <begin position="1698"/>
        <end position="2077"/>
    </location>
</feature>
<feature type="compositionally biased region" description="Basic and acidic residues" evidence="1">
    <location>
        <begin position="1843"/>
        <end position="1854"/>
    </location>
</feature>
<feature type="non-terminal residue" evidence="2">
    <location>
        <position position="2350"/>
    </location>
</feature>
<feature type="compositionally biased region" description="Pro residues" evidence="1">
    <location>
        <begin position="1635"/>
        <end position="1650"/>
    </location>
</feature>
<dbReference type="InterPro" id="IPR000884">
    <property type="entry name" value="TSP1_rpt"/>
</dbReference>
<dbReference type="Gene3D" id="2.20.100.10">
    <property type="entry name" value="Thrombospondin type-1 (TSP1) repeat"/>
    <property type="match status" value="1"/>
</dbReference>
<feature type="compositionally biased region" description="Low complexity" evidence="1">
    <location>
        <begin position="1216"/>
        <end position="1238"/>
    </location>
</feature>
<dbReference type="InterPro" id="IPR036383">
    <property type="entry name" value="TSP1_rpt_sf"/>
</dbReference>
<feature type="compositionally biased region" description="Basic and acidic residues" evidence="1">
    <location>
        <begin position="2061"/>
        <end position="2071"/>
    </location>
</feature>
<name>A0A813L6Q9_POLGL</name>
<gene>
    <name evidence="2" type="ORF">PGLA2088_LOCUS40495</name>
</gene>
<evidence type="ECO:0000256" key="1">
    <source>
        <dbReference type="SAM" id="MobiDB-lite"/>
    </source>
</evidence>
<proteinExistence type="predicted"/>
<feature type="region of interest" description="Disordered" evidence="1">
    <location>
        <begin position="1216"/>
        <end position="1241"/>
    </location>
</feature>
<feature type="compositionally biased region" description="Low complexity" evidence="1">
    <location>
        <begin position="1733"/>
        <end position="1747"/>
    </location>
</feature>
<feature type="compositionally biased region" description="Acidic residues" evidence="1">
    <location>
        <begin position="2051"/>
        <end position="2060"/>
    </location>
</feature>
<organism evidence="2 3">
    <name type="scientific">Polarella glacialis</name>
    <name type="common">Dinoflagellate</name>
    <dbReference type="NCBI Taxonomy" id="89957"/>
    <lineage>
        <taxon>Eukaryota</taxon>
        <taxon>Sar</taxon>
        <taxon>Alveolata</taxon>
        <taxon>Dinophyceae</taxon>
        <taxon>Suessiales</taxon>
        <taxon>Suessiaceae</taxon>
        <taxon>Polarella</taxon>
    </lineage>
</organism>
<accession>A0A813L6Q9</accession>
<feature type="region of interest" description="Disordered" evidence="1">
    <location>
        <begin position="1633"/>
        <end position="1676"/>
    </location>
</feature>
<evidence type="ECO:0000313" key="3">
    <source>
        <dbReference type="Proteomes" id="UP000626109"/>
    </source>
</evidence>
<feature type="compositionally biased region" description="Pro residues" evidence="1">
    <location>
        <begin position="1911"/>
        <end position="1925"/>
    </location>
</feature>
<reference evidence="2" key="1">
    <citation type="submission" date="2021-02" db="EMBL/GenBank/DDBJ databases">
        <authorList>
            <person name="Dougan E. K."/>
            <person name="Rhodes N."/>
            <person name="Thang M."/>
            <person name="Chan C."/>
        </authorList>
    </citation>
    <scope>NUCLEOTIDE SEQUENCE</scope>
</reference>
<feature type="compositionally biased region" description="Basic and acidic residues" evidence="1">
    <location>
        <begin position="1931"/>
        <end position="2050"/>
    </location>
</feature>
<dbReference type="PANTHER" id="PTHR12239:SF41">
    <property type="entry name" value="MEMBRANE ASSOCIATED PROTEIN, PUTATIVE-RELATED"/>
    <property type="match status" value="1"/>
</dbReference>
<dbReference type="InterPro" id="IPR052293">
    <property type="entry name" value="SRRP"/>
</dbReference>
<feature type="compositionally biased region" description="Low complexity" evidence="1">
    <location>
        <begin position="2105"/>
        <end position="2120"/>
    </location>
</feature>
<sequence>MRLLQVAVTAAGHHWSAEVPDMPSAGGAVLQRVRGSALKEWVQYPGALLAGIKFDGITYHLWSRVSSQHLWQWYFGSLQWRAGASDQIVISGDMLSSRDRIRIVDGRTTCTAVSESKAMDPGVSVTSPFNPPVGPRDTMGGSDTSEMWSGIGIMVPGTYQVCWCGDGLGDCDSNEDFIVWAGTIVVSGPTPGVVQEHKCIAGVTCTVQMTGSGLSDFDRIRIISGWQECGYASMTSDVLQGAAGKRSSGDASISRYGGVILGRQGLFKVCWCGSKTASCATEDFNMYVGNLTVGGPQQGRVDNPPIGMPFSYAVEGWGLSDTDRIRIVNADVRCASSDAATMSPGVEAESALFGPPTTVSGPEPTNRTSVRWSNILITQMAEYRVCWCARFTGGCQTGANFALDIGMISPRGAANTTKIAAIPGRPFALVVKAMPGSTLSITDRMRIVDRQLSRGECGVSGTSTHAPAVSALVCWPTCVNSSRNSAPRLGPGNASETWDPILIMDNGLFDICWCSSGLGGCDSDADFSYKVGEIVSAGVSVGHKWSCAAYLPCFLEVPITGGVTVDDMVQLVPAGNSVKCGSTQQSDGSSFTRGTRVTGFKSVNSAGASVMVFEFGNPQGTGIFQACYCQGPVCRQPQVSDMDFFQRAGEVTVSGIQDNDAYHKCYLRGDCPLVIKGTGLRAQDAVMLYDIQDSCGQSGDPVDFSSDGPTFYTSAGDRMFIGALAGVTNDGVESWKFDLGSPNLVGRKRLCYCSQSRAGGGMCRYRADFDQPAGEIYVRGSEFNAEVRCNQGEPCRITVRGHAFDRSDRILLLKDGPNRTCGMANPDYWGVNPDIIIPDLWAATYNLISVREPGSYLVCYCAYIFGSETCVAPTAALPPYQRYPHQIGSLRVTGSILALRKVGSTPQSALPAAPFAASVEVDAMNSGLKFTCVATSRAAPDGFIPMKSDLLNCSMDVMVLSERQKLMPRCWGISTTPSAVPAIGPNLVHVPLFMSADALKTTVNLHVWCFGSAMCSNDRCVMPADSEGLSLPLTSGLQTTTAVWSATVGTPFGLRVQLGSDFDLGAEWPRVKIISSGEACDRTLLHSSVSGLACVASGVGKCEPGPSASLSTVSWGAGREIVWDNVKVSKADAYDVCYCDRHYDLTCVAWQRIGILVVKGPLNAGSYQYWGNPGEQFQISLQGSGLAVADRLRVVKQAARCTDQFDGYSANNLAPTTVPPTLATTTSTAPNSSNGTGSRRLQLNTDWRSGSAAFANGSVANFYGQIDGIGDYRVCWCGGAGRSCQQPAEFTVDLGTLKVAVKKACVVTAWWVVKQCNVECGGGQVSSRRGITSQAEGGGTPCPSEQELYKLEQCNMEPCPLARVDVAFTEPAKVFAGGAGFQINVEGDWLDPAADRVVLIAEGDRCGKTEVHFGGASCAQDGATGRRLVCGDGITSIRVAKAGRYRLCVCDASGAFVRSADGTQNISTGSFEAAGITGMGCATPNLYTLEPSVGSVLVIEEYVPASATSTKDEALSAAAIAGVTGAVGLILLTAGMGTCWWVRKRSKAHAQKVMDEAAAEQQAAAQKAQGTGGMDPQMLQWYESYYQSLGYPPGTATQAFGGAAAVAPQLALPSYMPEAPAPIQQPTWLALQNGPRPPSNVPLALPPMRPPGKLAPRPGSGGRSPRDSGGASNFGDLVSDVIKRPSLSLPMFTETALSTFPTPTATPRDSLTPREGENQLALEDGSQLRIPDSMAMTGSSMGSSYMGDRPLTADSMMSHYGDRPQTGDSIYSGRSLAYSESSSRPSTGGDLTPQSAMSPEAPFAMSPETLSPVKEEEDEQPSKVTPRSFRSFFNQRIDNLVKGSEREDAGETEPKSATPQKSRMSLLWGSKPTPPPARTADAPEPPREDPVPTLPLGPSQDEVLPVEAALAPPPAPPTPQAPPEPPEVDDREVKERAQREAEVSRAAERASREAEEKAKMEEETRMKMEAEERETQQRAQREAEERKAADSARREAEERKTREAEEKANRDAEERTNREVQERVKREAEERVKRDAEESAKKQAEEAAEREAEEEAEREAEEQRLAEEKAQRAQKMKGLWSAEGMAALVGAGVPPKDATEPPAAPGGAWAGPLTPTLGGSPPRPLLPQEPTAPESPAAESRPVTPPMLGRKPPPPPPGRPQTAQGASEPAPVPPRDGAWDASGDDQGARPPPPPPGSKPPPRKQLSVETDAESALALTDLAIPSPSGRRVPATLGDMLRSQQGLNRAGEEKPPSTPGTDTEQAESPTSGAVTSPSGKPPPPPPGKPPLRPGTQLALPGPGPAMDDLLDTSFGSTHSLASGMSGSPSGNRKKISLGSLAKSSADVVAKDNE</sequence>
<protein>
    <submittedName>
        <fullName evidence="2">Uncharacterized protein</fullName>
    </submittedName>
</protein>
<feature type="compositionally biased region" description="Polar residues" evidence="1">
    <location>
        <begin position="2256"/>
        <end position="2272"/>
    </location>
</feature>
<dbReference type="Proteomes" id="UP000626109">
    <property type="component" value="Unassembled WGS sequence"/>
</dbReference>
<feature type="compositionally biased region" description="Polar residues" evidence="1">
    <location>
        <begin position="2310"/>
        <end position="2327"/>
    </location>
</feature>
<dbReference type="CDD" id="cd22265">
    <property type="entry name" value="UDM1_RNF168"/>
    <property type="match status" value="1"/>
</dbReference>
<dbReference type="CDD" id="cd22249">
    <property type="entry name" value="UDM1_RNF168_RNF169-like"/>
    <property type="match status" value="1"/>
</dbReference>
<evidence type="ECO:0000313" key="2">
    <source>
        <dbReference type="EMBL" id="CAE8719188.1"/>
    </source>
</evidence>
<feature type="compositionally biased region" description="Pro residues" evidence="1">
    <location>
        <begin position="2189"/>
        <end position="2199"/>
    </location>
</feature>
<comment type="caution">
    <text evidence="2">The sequence shown here is derived from an EMBL/GenBank/DDBJ whole genome shotgun (WGS) entry which is preliminary data.</text>
</comment>
<feature type="compositionally biased region" description="Polar residues" evidence="1">
    <location>
        <begin position="1698"/>
        <end position="1709"/>
    </location>
</feature>
<dbReference type="PROSITE" id="PS50092">
    <property type="entry name" value="TSP1"/>
    <property type="match status" value="1"/>
</dbReference>